<dbReference type="PANTHER" id="PTHR31569">
    <property type="entry name" value="SWIM-TYPE DOMAIN-CONTAINING PROTEIN"/>
    <property type="match status" value="1"/>
</dbReference>
<dbReference type="Pfam" id="PF21056">
    <property type="entry name" value="ZSWIM1-3_RNaseH-like"/>
    <property type="match status" value="1"/>
</dbReference>
<gene>
    <name evidence="2" type="ORF">PHPALM_36330</name>
</gene>
<dbReference type="AlphaFoldDB" id="A0A2P4X075"/>
<comment type="caution">
    <text evidence="2">The sequence shown here is derived from an EMBL/GenBank/DDBJ whole genome shotgun (WGS) entry which is preliminary data.</text>
</comment>
<evidence type="ECO:0000313" key="2">
    <source>
        <dbReference type="EMBL" id="POM58957.1"/>
    </source>
</evidence>
<keyword evidence="3" id="KW-1185">Reference proteome</keyword>
<evidence type="ECO:0000259" key="1">
    <source>
        <dbReference type="Pfam" id="PF21056"/>
    </source>
</evidence>
<dbReference type="InterPro" id="IPR052579">
    <property type="entry name" value="Zinc_finger_SWIM"/>
</dbReference>
<protein>
    <recommendedName>
        <fullName evidence="1">ZSWIM1/3 RNaseH-like domain-containing protein</fullName>
    </recommendedName>
</protein>
<reference evidence="2 3" key="1">
    <citation type="journal article" date="2017" name="Genome Biol. Evol.">
        <title>Phytophthora megakarya and P. palmivora, closely related causal agents of cacao black pod rot, underwent increases in genome sizes and gene numbers by different mechanisms.</title>
        <authorList>
            <person name="Ali S.S."/>
            <person name="Shao J."/>
            <person name="Lary D.J."/>
            <person name="Kronmiller B."/>
            <person name="Shen D."/>
            <person name="Strem M.D."/>
            <person name="Amoako-Attah I."/>
            <person name="Akrofi A.Y."/>
            <person name="Begoude B.A."/>
            <person name="Ten Hoopen G.M."/>
            <person name="Coulibaly K."/>
            <person name="Kebe B.I."/>
            <person name="Melnick R.L."/>
            <person name="Guiltinan M.J."/>
            <person name="Tyler B.M."/>
            <person name="Meinhardt L.W."/>
            <person name="Bailey B.A."/>
        </authorList>
    </citation>
    <scope>NUCLEOTIDE SEQUENCE [LARGE SCALE GENOMIC DNA]</scope>
    <source>
        <strain evidence="3">sbr112.9</strain>
    </source>
</reference>
<dbReference type="EMBL" id="NCKW01020125">
    <property type="protein sequence ID" value="POM58957.1"/>
    <property type="molecule type" value="Genomic_DNA"/>
</dbReference>
<accession>A0A2P4X075</accession>
<organism evidence="2 3">
    <name type="scientific">Phytophthora palmivora</name>
    <dbReference type="NCBI Taxonomy" id="4796"/>
    <lineage>
        <taxon>Eukaryota</taxon>
        <taxon>Sar</taxon>
        <taxon>Stramenopiles</taxon>
        <taxon>Oomycota</taxon>
        <taxon>Peronosporomycetes</taxon>
        <taxon>Peronosporales</taxon>
        <taxon>Peronosporaceae</taxon>
        <taxon>Phytophthora</taxon>
    </lineage>
</organism>
<proteinExistence type="predicted"/>
<name>A0A2P4X075_9STRA</name>
<dbReference type="OrthoDB" id="127122at2759"/>
<dbReference type="Proteomes" id="UP000237271">
    <property type="component" value="Unassembled WGS sequence"/>
</dbReference>
<sequence length="286" mass="33274">MVHDSHGRDERAESMRLAILQFKRCNPSWPAVTCIVVDKDFTEIGVIRSEFPDAMVLLCQFHVIRYIQDRIGKSSYGLDSIQRERLKPIASLIVRATSEEEYKRCFDYVTQELETKDGEVPVLVPYFLDNWHACREMWRSFLRDNVAHLGNSTNNRLESSWQKIKTIVDRDVDLDEAVTSLIWWARYKEKQFTTDLCRVGRVVDTVRHTNPVLARLAQIVSKHAYNIIEEEFKVAVSPQTYDTVERGLNEKFALHSENTTCVIDGATWKSFCMLGRTRKLPCRHVM</sequence>
<dbReference type="PANTHER" id="PTHR31569:SF4">
    <property type="entry name" value="SWIM-TYPE DOMAIN-CONTAINING PROTEIN"/>
    <property type="match status" value="1"/>
</dbReference>
<dbReference type="InterPro" id="IPR048324">
    <property type="entry name" value="ZSWIM1-3_RNaseH-like"/>
</dbReference>
<feature type="domain" description="ZSWIM1/3 RNaseH-like" evidence="1">
    <location>
        <begin position="2"/>
        <end position="57"/>
    </location>
</feature>
<evidence type="ECO:0000313" key="3">
    <source>
        <dbReference type="Proteomes" id="UP000237271"/>
    </source>
</evidence>